<dbReference type="NCBIfam" id="NF002325">
    <property type="entry name" value="PRK01278.1"/>
    <property type="match status" value="1"/>
</dbReference>
<keyword evidence="2 6" id="KW-0032">Aminotransferase</keyword>
<evidence type="ECO:0000256" key="4">
    <source>
        <dbReference type="ARBA" id="ARBA00022679"/>
    </source>
</evidence>
<dbReference type="Proteomes" id="UP000029548">
    <property type="component" value="Unassembled WGS sequence"/>
</dbReference>
<comment type="subunit">
    <text evidence="6">Homodimer.</text>
</comment>
<comment type="cofactor">
    <cofactor evidence="6">
        <name>pyridoxal 5'-phosphate</name>
        <dbReference type="ChEBI" id="CHEBI:597326"/>
    </cofactor>
    <text evidence="6">Binds 1 pyridoxal phosphate per subunit.</text>
</comment>
<keyword evidence="5 6" id="KW-0663">Pyridoxal phosphate</keyword>
<feature type="binding site" evidence="6">
    <location>
        <begin position="221"/>
        <end position="224"/>
    </location>
    <ligand>
        <name>pyridoxal 5'-phosphate</name>
        <dbReference type="ChEBI" id="CHEBI:597326"/>
    </ligand>
</feature>
<dbReference type="GO" id="GO:0005737">
    <property type="term" value="C:cytoplasm"/>
    <property type="evidence" value="ECO:0007669"/>
    <property type="project" value="UniProtKB-SubCell"/>
</dbReference>
<keyword evidence="4 6" id="KW-0808">Transferase</keyword>
<evidence type="ECO:0000256" key="1">
    <source>
        <dbReference type="ARBA" id="ARBA00022571"/>
    </source>
</evidence>
<dbReference type="Gene3D" id="3.90.1150.10">
    <property type="entry name" value="Aspartate Aminotransferase, domain 1"/>
    <property type="match status" value="1"/>
</dbReference>
<dbReference type="InterPro" id="IPR015421">
    <property type="entry name" value="PyrdxlP-dep_Trfase_major"/>
</dbReference>
<gene>
    <name evidence="6 7" type="primary">argD</name>
    <name evidence="7" type="ORF">HMPREF1650_00395</name>
</gene>
<dbReference type="InterPro" id="IPR050103">
    <property type="entry name" value="Class-III_PLP-dep_AT"/>
</dbReference>
<dbReference type="PANTHER" id="PTHR11986:SF79">
    <property type="entry name" value="ACETYLORNITHINE AMINOTRANSFERASE, MITOCHONDRIAL"/>
    <property type="match status" value="1"/>
</dbReference>
<dbReference type="EC" id="2.6.1.11" evidence="6"/>
<dbReference type="InterPro" id="IPR049704">
    <property type="entry name" value="Aminotrans_3_PPA_site"/>
</dbReference>
<evidence type="ECO:0000256" key="2">
    <source>
        <dbReference type="ARBA" id="ARBA00022576"/>
    </source>
</evidence>
<evidence type="ECO:0000313" key="7">
    <source>
        <dbReference type="EMBL" id="KGF19140.1"/>
    </source>
</evidence>
<feature type="binding site" evidence="6">
    <location>
        <position position="279"/>
    </location>
    <ligand>
        <name>pyridoxal 5'-phosphate</name>
        <dbReference type="ChEBI" id="CHEBI:597326"/>
    </ligand>
</feature>
<dbReference type="PANTHER" id="PTHR11986">
    <property type="entry name" value="AMINOTRANSFERASE CLASS III"/>
    <property type="match status" value="1"/>
</dbReference>
<comment type="pathway">
    <text evidence="6">Amino-acid biosynthesis; L-arginine biosynthesis; N(2)-acetyl-L-ornithine from L-glutamate: step 4/4.</text>
</comment>
<dbReference type="GO" id="GO:0006526">
    <property type="term" value="P:L-arginine biosynthetic process"/>
    <property type="evidence" value="ECO:0007669"/>
    <property type="project" value="UniProtKB-UniRule"/>
</dbReference>
<dbReference type="InterPro" id="IPR015424">
    <property type="entry name" value="PyrdxlP-dep_Trfase"/>
</dbReference>
<dbReference type="EMBL" id="JRNE01000005">
    <property type="protein sequence ID" value="KGF19140.1"/>
    <property type="molecule type" value="Genomic_DNA"/>
</dbReference>
<accession>A0A095Y9M0</accession>
<dbReference type="InterPro" id="IPR004636">
    <property type="entry name" value="AcOrn/SuccOrn_fam"/>
</dbReference>
<dbReference type="NCBIfam" id="NF002874">
    <property type="entry name" value="PRK03244.1"/>
    <property type="match status" value="1"/>
</dbReference>
<evidence type="ECO:0000313" key="8">
    <source>
        <dbReference type="Proteomes" id="UP000029548"/>
    </source>
</evidence>
<evidence type="ECO:0000256" key="6">
    <source>
        <dbReference type="HAMAP-Rule" id="MF_01107"/>
    </source>
</evidence>
<dbReference type="UniPathway" id="UPA00068">
    <property type="reaction ID" value="UER00109"/>
</dbReference>
<name>A0A095Y9M0_9CORY</name>
<feature type="binding site" evidence="6">
    <location>
        <begin position="107"/>
        <end position="108"/>
    </location>
    <ligand>
        <name>pyridoxal 5'-phosphate</name>
        <dbReference type="ChEBI" id="CHEBI:597326"/>
    </ligand>
</feature>
<dbReference type="eggNOG" id="COG4992">
    <property type="taxonomic scope" value="Bacteria"/>
</dbReference>
<dbReference type="NCBIfam" id="TIGR00707">
    <property type="entry name" value="argD"/>
    <property type="match status" value="1"/>
</dbReference>
<feature type="binding site" evidence="6">
    <location>
        <position position="136"/>
    </location>
    <ligand>
        <name>N(2)-acetyl-L-ornithine</name>
        <dbReference type="ChEBI" id="CHEBI:57805"/>
    </ligand>
</feature>
<dbReference type="AlphaFoldDB" id="A0A095Y9M0"/>
<dbReference type="GO" id="GO:0003992">
    <property type="term" value="F:N2-acetyl-L-ornithine:2-oxoglutarate 5-aminotransferase activity"/>
    <property type="evidence" value="ECO:0007669"/>
    <property type="project" value="UniProtKB-UniRule"/>
</dbReference>
<dbReference type="RefSeq" id="WP_035119579.1">
    <property type="nucleotide sequence ID" value="NZ_JRNE01000005.1"/>
</dbReference>
<protein>
    <recommendedName>
        <fullName evidence="6">Acetylornithine aminotransferase</fullName>
        <shortName evidence="6">ACOAT</shortName>
        <ecNumber evidence="6">2.6.1.11</ecNumber>
    </recommendedName>
</protein>
<dbReference type="GO" id="GO:0030170">
    <property type="term" value="F:pyridoxal phosphate binding"/>
    <property type="evidence" value="ECO:0007669"/>
    <property type="project" value="InterPro"/>
</dbReference>
<proteinExistence type="inferred from homology"/>
<feature type="binding site" evidence="6">
    <location>
        <position position="278"/>
    </location>
    <ligand>
        <name>N(2)-acetyl-L-ornithine</name>
        <dbReference type="ChEBI" id="CHEBI:57805"/>
    </ligand>
</feature>
<dbReference type="InterPro" id="IPR005814">
    <property type="entry name" value="Aminotrans_3"/>
</dbReference>
<comment type="caution">
    <text evidence="7">The sequence shown here is derived from an EMBL/GenBank/DDBJ whole genome shotgun (WGS) entry which is preliminary data.</text>
</comment>
<comment type="subcellular location">
    <subcellularLocation>
        <location evidence="6">Cytoplasm</location>
    </subcellularLocation>
</comment>
<comment type="catalytic activity">
    <reaction evidence="6">
        <text>N(2)-acetyl-L-ornithine + 2-oxoglutarate = N-acetyl-L-glutamate 5-semialdehyde + L-glutamate</text>
        <dbReference type="Rhea" id="RHEA:18049"/>
        <dbReference type="ChEBI" id="CHEBI:16810"/>
        <dbReference type="ChEBI" id="CHEBI:29123"/>
        <dbReference type="ChEBI" id="CHEBI:29985"/>
        <dbReference type="ChEBI" id="CHEBI:57805"/>
        <dbReference type="EC" id="2.6.1.11"/>
    </reaction>
</comment>
<dbReference type="Pfam" id="PF00202">
    <property type="entry name" value="Aminotran_3"/>
    <property type="match status" value="1"/>
</dbReference>
<evidence type="ECO:0000256" key="5">
    <source>
        <dbReference type="ARBA" id="ARBA00022898"/>
    </source>
</evidence>
<dbReference type="PIRSF" id="PIRSF000521">
    <property type="entry name" value="Transaminase_4ab_Lys_Orn"/>
    <property type="match status" value="1"/>
</dbReference>
<keyword evidence="1 6" id="KW-0055">Arginine biosynthesis</keyword>
<dbReference type="PROSITE" id="PS00600">
    <property type="entry name" value="AA_TRANSFER_CLASS_3"/>
    <property type="match status" value="1"/>
</dbReference>
<organism evidence="7 8">
    <name type="scientific">Corynebacterium freneyi DNF00450</name>
    <dbReference type="NCBI Taxonomy" id="1287475"/>
    <lineage>
        <taxon>Bacteria</taxon>
        <taxon>Bacillati</taxon>
        <taxon>Actinomycetota</taxon>
        <taxon>Actinomycetes</taxon>
        <taxon>Mycobacteriales</taxon>
        <taxon>Corynebacteriaceae</taxon>
        <taxon>Corynebacterium</taxon>
    </lineage>
</organism>
<feature type="modified residue" description="N6-(pyridoxal phosphate)lysine" evidence="6">
    <location>
        <position position="250"/>
    </location>
</feature>
<dbReference type="Gene3D" id="3.40.640.10">
    <property type="entry name" value="Type I PLP-dependent aspartate aminotransferase-like (Major domain)"/>
    <property type="match status" value="1"/>
</dbReference>
<evidence type="ECO:0000256" key="3">
    <source>
        <dbReference type="ARBA" id="ARBA00022605"/>
    </source>
</evidence>
<dbReference type="CDD" id="cd00610">
    <property type="entry name" value="OAT_like"/>
    <property type="match status" value="1"/>
</dbReference>
<dbReference type="HAMAP" id="MF_01107">
    <property type="entry name" value="ArgD_aminotrans_3"/>
    <property type="match status" value="1"/>
</dbReference>
<keyword evidence="6" id="KW-0963">Cytoplasm</keyword>
<dbReference type="SUPFAM" id="SSF53383">
    <property type="entry name" value="PLP-dependent transferases"/>
    <property type="match status" value="1"/>
</dbReference>
<keyword evidence="3 6" id="KW-0028">Amino-acid biosynthesis</keyword>
<dbReference type="InterPro" id="IPR015422">
    <property type="entry name" value="PyrdxlP-dep_Trfase_small"/>
</dbReference>
<comment type="similarity">
    <text evidence="6">Belongs to the class-III pyridoxal-phosphate-dependent aminotransferase family. ArgD subfamily.</text>
</comment>
<reference evidence="7 8" key="1">
    <citation type="submission" date="2014-07" db="EMBL/GenBank/DDBJ databases">
        <authorList>
            <person name="McCorrison J."/>
            <person name="Sanka R."/>
            <person name="Torralba M."/>
            <person name="Gillis M."/>
            <person name="Haft D.H."/>
            <person name="Methe B."/>
            <person name="Sutton G."/>
            <person name="Nelson K.E."/>
        </authorList>
    </citation>
    <scope>NUCLEOTIDE SEQUENCE [LARGE SCALE GENOMIC DNA]</scope>
    <source>
        <strain evidence="7 8">DNF00450</strain>
    </source>
</reference>
<comment type="miscellaneous">
    <text evidence="6">May also have succinyldiaminopimelate aminotransferase activity, thus carrying out the corresponding step in lysine biosynthesis.</text>
</comment>
<dbReference type="FunFam" id="3.40.640.10:FF:000004">
    <property type="entry name" value="Acetylornithine aminotransferase"/>
    <property type="match status" value="1"/>
</dbReference>
<dbReference type="GO" id="GO:0042802">
    <property type="term" value="F:identical protein binding"/>
    <property type="evidence" value="ECO:0007669"/>
    <property type="project" value="TreeGrafter"/>
</dbReference>
<feature type="binding site" evidence="6">
    <location>
        <position position="133"/>
    </location>
    <ligand>
        <name>pyridoxal 5'-phosphate</name>
        <dbReference type="ChEBI" id="CHEBI:597326"/>
    </ligand>
</feature>
<sequence length="405" mass="42873">MTAFTDAWTSRMMDNYGTPRIELVKGEGPWLTDSEGKKYLDLLSGIAVNALGHGHPAIVDAVSKQIAELGHVSNIFGSEPPLELAEKLIELTGWGAEDTRVMFCNSGTEANEAAFKLARLTGRRRIIATNHGFHGRTMGALAMTGQPDKRAPFEPMPAGVEFVPYGDIEFLTKTIESDPLSVAAVIMEPIQGETGVVAPPEGYLEQVRALTERYGVMMIMDEVQTGIGRTGAWFAHQHSGIVPDVMTLAKGLGGGLPLGAVIAHGEAAKLFTPGTHGTTFGGNPVCAAAALAVIDVLESEGLIDRVAEKGRIMARKLAALDGVDHVRGRGYMLGLVLDGPLAKGAVDAGYRNGVILNAPQPNVIRVVPPLNLTDEEIDRAVELVGKCLAEARAALDEKQAEGADA</sequence>